<keyword evidence="6" id="KW-1003">Cell membrane</keyword>
<dbReference type="Pfam" id="PF11808">
    <property type="entry name" value="PhoR"/>
    <property type="match status" value="1"/>
</dbReference>
<feature type="transmembrane region" description="Helical" evidence="18">
    <location>
        <begin position="7"/>
        <end position="38"/>
    </location>
</feature>
<dbReference type="Gene3D" id="1.10.287.130">
    <property type="match status" value="1"/>
</dbReference>
<evidence type="ECO:0000259" key="19">
    <source>
        <dbReference type="PROSITE" id="PS50109"/>
    </source>
</evidence>
<dbReference type="CDD" id="cd00082">
    <property type="entry name" value="HisKA"/>
    <property type="match status" value="1"/>
</dbReference>
<dbReference type="InterPro" id="IPR000014">
    <property type="entry name" value="PAS"/>
</dbReference>
<keyword evidence="21" id="KW-1185">Reference proteome</keyword>
<dbReference type="InterPro" id="IPR036097">
    <property type="entry name" value="HisK_dim/P_sf"/>
</dbReference>
<dbReference type="FunFam" id="1.10.287.130:FF:000008">
    <property type="entry name" value="Two-component sensor histidine kinase"/>
    <property type="match status" value="1"/>
</dbReference>
<keyword evidence="15" id="KW-0902">Two-component regulatory system</keyword>
<dbReference type="GO" id="GO:0005886">
    <property type="term" value="C:plasma membrane"/>
    <property type="evidence" value="ECO:0007669"/>
    <property type="project" value="UniProtKB-SubCell"/>
</dbReference>
<dbReference type="PANTHER" id="PTHR45453">
    <property type="entry name" value="PHOSPHATE REGULON SENSOR PROTEIN PHOR"/>
    <property type="match status" value="1"/>
</dbReference>
<feature type="domain" description="Histidine kinase" evidence="19">
    <location>
        <begin position="206"/>
        <end position="423"/>
    </location>
</feature>
<keyword evidence="9" id="KW-0808">Transferase</keyword>
<dbReference type="SMART" id="SM00387">
    <property type="entry name" value="HATPase_c"/>
    <property type="match status" value="1"/>
</dbReference>
<dbReference type="EMBL" id="QZMU01000001">
    <property type="protein sequence ID" value="RRQ23035.1"/>
    <property type="molecule type" value="Genomic_DNA"/>
</dbReference>
<dbReference type="InterPro" id="IPR005467">
    <property type="entry name" value="His_kinase_dom"/>
</dbReference>
<dbReference type="EC" id="2.7.13.3" evidence="3"/>
<evidence type="ECO:0000256" key="13">
    <source>
        <dbReference type="ARBA" id="ARBA00022840"/>
    </source>
</evidence>
<keyword evidence="16 18" id="KW-0472">Membrane</keyword>
<evidence type="ECO:0000256" key="1">
    <source>
        <dbReference type="ARBA" id="ARBA00000085"/>
    </source>
</evidence>
<evidence type="ECO:0000256" key="8">
    <source>
        <dbReference type="ARBA" id="ARBA00022592"/>
    </source>
</evidence>
<dbReference type="InterPro" id="IPR004358">
    <property type="entry name" value="Sig_transdc_His_kin-like_C"/>
</dbReference>
<evidence type="ECO:0000256" key="14">
    <source>
        <dbReference type="ARBA" id="ARBA00022989"/>
    </source>
</evidence>
<keyword evidence="14 18" id="KW-1133">Transmembrane helix</keyword>
<dbReference type="Gene3D" id="3.30.450.20">
    <property type="entry name" value="PAS domain"/>
    <property type="match status" value="1"/>
</dbReference>
<organism evidence="20 21">
    <name type="scientific">Thiohalobacter thiocyanaticus</name>
    <dbReference type="NCBI Taxonomy" id="585455"/>
    <lineage>
        <taxon>Bacteria</taxon>
        <taxon>Pseudomonadati</taxon>
        <taxon>Pseudomonadota</taxon>
        <taxon>Gammaproteobacteria</taxon>
        <taxon>Thiohalobacterales</taxon>
        <taxon>Thiohalobacteraceae</taxon>
        <taxon>Thiohalobacter</taxon>
    </lineage>
</organism>
<dbReference type="Pfam" id="PF00512">
    <property type="entry name" value="HisKA"/>
    <property type="match status" value="1"/>
</dbReference>
<dbReference type="SMART" id="SM00091">
    <property type="entry name" value="PAS"/>
    <property type="match status" value="1"/>
</dbReference>
<evidence type="ECO:0000256" key="7">
    <source>
        <dbReference type="ARBA" id="ARBA00022553"/>
    </source>
</evidence>
<dbReference type="InterPro" id="IPR036890">
    <property type="entry name" value="HATPase_C_sf"/>
</dbReference>
<dbReference type="InterPro" id="IPR035965">
    <property type="entry name" value="PAS-like_dom_sf"/>
</dbReference>
<dbReference type="CDD" id="cd00130">
    <property type="entry name" value="PAS"/>
    <property type="match status" value="1"/>
</dbReference>
<dbReference type="PANTHER" id="PTHR45453:SF1">
    <property type="entry name" value="PHOSPHATE REGULON SENSOR PROTEIN PHOR"/>
    <property type="match status" value="1"/>
</dbReference>
<keyword evidence="11" id="KW-0547">Nucleotide-binding</keyword>
<evidence type="ECO:0000256" key="6">
    <source>
        <dbReference type="ARBA" id="ARBA00022475"/>
    </source>
</evidence>
<dbReference type="InterPro" id="IPR003661">
    <property type="entry name" value="HisK_dim/P_dom"/>
</dbReference>
<dbReference type="NCBIfam" id="TIGR02966">
    <property type="entry name" value="phoR_proteo"/>
    <property type="match status" value="1"/>
</dbReference>
<dbReference type="Pfam" id="PF13188">
    <property type="entry name" value="PAS_8"/>
    <property type="match status" value="1"/>
</dbReference>
<dbReference type="AlphaFoldDB" id="A0A426QMP0"/>
<evidence type="ECO:0000256" key="5">
    <source>
        <dbReference type="ARBA" id="ARBA00022448"/>
    </source>
</evidence>
<evidence type="ECO:0000256" key="17">
    <source>
        <dbReference type="ARBA" id="ARBA00025207"/>
    </source>
</evidence>
<evidence type="ECO:0000256" key="4">
    <source>
        <dbReference type="ARBA" id="ARBA00019665"/>
    </source>
</evidence>
<keyword evidence="12 20" id="KW-0418">Kinase</keyword>
<gene>
    <name evidence="20" type="primary">phoR</name>
    <name evidence="20" type="ORF">D6C00_04530</name>
</gene>
<dbReference type="InterPro" id="IPR003594">
    <property type="entry name" value="HATPase_dom"/>
</dbReference>
<evidence type="ECO:0000256" key="3">
    <source>
        <dbReference type="ARBA" id="ARBA00012438"/>
    </source>
</evidence>
<dbReference type="PROSITE" id="PS50109">
    <property type="entry name" value="HIS_KIN"/>
    <property type="match status" value="1"/>
</dbReference>
<dbReference type="Gene3D" id="3.30.565.10">
    <property type="entry name" value="Histidine kinase-like ATPase, C-terminal domain"/>
    <property type="match status" value="1"/>
</dbReference>
<dbReference type="GO" id="GO:0006817">
    <property type="term" value="P:phosphate ion transport"/>
    <property type="evidence" value="ECO:0007669"/>
    <property type="project" value="UniProtKB-KW"/>
</dbReference>
<evidence type="ECO:0000256" key="12">
    <source>
        <dbReference type="ARBA" id="ARBA00022777"/>
    </source>
</evidence>
<reference evidence="20 21" key="1">
    <citation type="journal article" date="2010" name="Int. J. Syst. Evol. Microbiol.">
        <title>Thiohalobacter thiocyanaticus gen. nov., sp. nov., a moderately halophilic, sulfur-oxidizing gammaproteobacterium from hypersaline lakes, that utilizes thiocyanate.</title>
        <authorList>
            <person name="Sorokin D.Y."/>
            <person name="Kovaleva O.L."/>
            <person name="Tourova T.P."/>
            <person name="Muyzer G."/>
        </authorList>
    </citation>
    <scope>NUCLEOTIDE SEQUENCE [LARGE SCALE GENOMIC DNA]</scope>
    <source>
        <strain evidence="20 21">Hrh1</strain>
    </source>
</reference>
<evidence type="ECO:0000256" key="11">
    <source>
        <dbReference type="ARBA" id="ARBA00022741"/>
    </source>
</evidence>
<evidence type="ECO:0000256" key="10">
    <source>
        <dbReference type="ARBA" id="ARBA00022692"/>
    </source>
</evidence>
<keyword evidence="5" id="KW-0813">Transport</keyword>
<comment type="caution">
    <text evidence="20">The sequence shown here is derived from an EMBL/GenBank/DDBJ whole genome shotgun (WGS) entry which is preliminary data.</text>
</comment>
<dbReference type="SUPFAM" id="SSF55874">
    <property type="entry name" value="ATPase domain of HSP90 chaperone/DNA topoisomerase II/histidine kinase"/>
    <property type="match status" value="1"/>
</dbReference>
<accession>A0A426QMP0</accession>
<dbReference type="Proteomes" id="UP000287798">
    <property type="component" value="Unassembled WGS sequence"/>
</dbReference>
<dbReference type="NCBIfam" id="NF008235">
    <property type="entry name" value="PRK11006.1"/>
    <property type="match status" value="1"/>
</dbReference>
<keyword evidence="13" id="KW-0067">ATP-binding</keyword>
<evidence type="ECO:0000313" key="21">
    <source>
        <dbReference type="Proteomes" id="UP000287798"/>
    </source>
</evidence>
<dbReference type="PRINTS" id="PR00344">
    <property type="entry name" value="BCTRLSENSOR"/>
</dbReference>
<comment type="catalytic activity">
    <reaction evidence="1">
        <text>ATP + protein L-histidine = ADP + protein N-phospho-L-histidine.</text>
        <dbReference type="EC" id="2.7.13.3"/>
    </reaction>
</comment>
<evidence type="ECO:0000256" key="16">
    <source>
        <dbReference type="ARBA" id="ARBA00023136"/>
    </source>
</evidence>
<dbReference type="InterPro" id="IPR050351">
    <property type="entry name" value="BphY/WalK/GraS-like"/>
</dbReference>
<keyword evidence="7" id="KW-0597">Phosphoprotein</keyword>
<protein>
    <recommendedName>
        <fullName evidence="4">Phosphate regulon sensor protein PhoR</fullName>
        <ecNumber evidence="3">2.7.13.3</ecNumber>
    </recommendedName>
</protein>
<evidence type="ECO:0000256" key="2">
    <source>
        <dbReference type="ARBA" id="ARBA00004236"/>
    </source>
</evidence>
<dbReference type="OrthoDB" id="9813151at2"/>
<keyword evidence="10 18" id="KW-0812">Transmembrane</keyword>
<evidence type="ECO:0000256" key="9">
    <source>
        <dbReference type="ARBA" id="ARBA00022679"/>
    </source>
</evidence>
<dbReference type="GO" id="GO:0004721">
    <property type="term" value="F:phosphoprotein phosphatase activity"/>
    <property type="evidence" value="ECO:0007669"/>
    <property type="project" value="InterPro"/>
</dbReference>
<proteinExistence type="predicted"/>
<name>A0A426QMP0_9GAMM</name>
<dbReference type="GO" id="GO:0016036">
    <property type="term" value="P:cellular response to phosphate starvation"/>
    <property type="evidence" value="ECO:0007669"/>
    <property type="project" value="TreeGrafter"/>
</dbReference>
<dbReference type="SUPFAM" id="SSF55785">
    <property type="entry name" value="PYP-like sensor domain (PAS domain)"/>
    <property type="match status" value="1"/>
</dbReference>
<dbReference type="Pfam" id="PF02518">
    <property type="entry name" value="HATPase_c"/>
    <property type="match status" value="1"/>
</dbReference>
<dbReference type="SMART" id="SM00388">
    <property type="entry name" value="HisKA"/>
    <property type="match status" value="1"/>
</dbReference>
<sequence>MDEAWRIGVFVAVALVIGLIIGQPALLVLLVILGYLGWQLRNLRLLQRWLKEGKRFHPPESVGVWDDVFQEIYRLQQRNRKRKRKLGKMLNRFQEATEAMPDATVVLTPDDEIEWWNPSAGELLGLSYPRDTGQRIGNLIRHPGFAEYLRGGEFDGSAIDLPSPADERVSLSLRIVPYGKNQRLLIARDITRMQRLEQMRRDFVANVSHELRTPLTVVAGYLEAMEEECRDRDEGMRRMVEAMQQQSERMRRIVEDLLMLARLETERVSDSPEPVSVPSMLAAICEDARRLSGEEAHRIELEAEAGLWLQGNDGELRSLFSNIVFNAVRYTPGGGEIRVRWFEDERGGVFEVADSGIGIAPHHISRLTERFYRVDVGRSRSRGGTGLGLAIVKHVLLRHGGRLEIESELGAGSIFRAILPTKRLAHVQQNQISDDVV</sequence>
<comment type="subcellular location">
    <subcellularLocation>
        <location evidence="2">Cell membrane</location>
    </subcellularLocation>
</comment>
<dbReference type="InterPro" id="IPR014310">
    <property type="entry name" value="Sig_transdc_His_kinase_PhoR"/>
</dbReference>
<dbReference type="GO" id="GO:0000155">
    <property type="term" value="F:phosphorelay sensor kinase activity"/>
    <property type="evidence" value="ECO:0007669"/>
    <property type="project" value="InterPro"/>
</dbReference>
<evidence type="ECO:0000256" key="15">
    <source>
        <dbReference type="ARBA" id="ARBA00023012"/>
    </source>
</evidence>
<evidence type="ECO:0000256" key="18">
    <source>
        <dbReference type="SAM" id="Phobius"/>
    </source>
</evidence>
<evidence type="ECO:0000313" key="20">
    <source>
        <dbReference type="EMBL" id="RRQ23035.1"/>
    </source>
</evidence>
<dbReference type="GO" id="GO:0005524">
    <property type="term" value="F:ATP binding"/>
    <property type="evidence" value="ECO:0007669"/>
    <property type="project" value="UniProtKB-KW"/>
</dbReference>
<dbReference type="SUPFAM" id="SSF47384">
    <property type="entry name" value="Homodimeric domain of signal transducing histidine kinase"/>
    <property type="match status" value="1"/>
</dbReference>
<comment type="function">
    <text evidence="17">Member of the two-component regulatory system PhoR/PhoB involved in the phosphate regulon genes expression. PhoR may function as a membrane-associated protein kinase that phosphorylates PhoB in response to environmental signals.</text>
</comment>
<dbReference type="InterPro" id="IPR021766">
    <property type="entry name" value="PhoR_N"/>
</dbReference>
<keyword evidence="8" id="KW-0592">Phosphate transport</keyword>
<dbReference type="FunFam" id="3.30.565.10:FF:000032">
    <property type="entry name" value="Phosphate regulon sensor histidine kinase PhoR"/>
    <property type="match status" value="1"/>
</dbReference>